<evidence type="ECO:0000313" key="2">
    <source>
        <dbReference type="Proteomes" id="UP001317629"/>
    </source>
</evidence>
<dbReference type="RefSeq" id="WP_281929253.1">
    <property type="nucleotide sequence ID" value="NZ_AP027142.1"/>
</dbReference>
<dbReference type="Proteomes" id="UP001317629">
    <property type="component" value="Chromosome"/>
</dbReference>
<gene>
    <name evidence="1" type="ORF">SS37A_32690</name>
</gene>
<dbReference type="InterPro" id="IPR023157">
    <property type="entry name" value="AGR-C-984p-like_sf"/>
</dbReference>
<organism evidence="1 2">
    <name type="scientific">Methylocystis iwaonis</name>
    <dbReference type="NCBI Taxonomy" id="2885079"/>
    <lineage>
        <taxon>Bacteria</taxon>
        <taxon>Pseudomonadati</taxon>
        <taxon>Pseudomonadota</taxon>
        <taxon>Alphaproteobacteria</taxon>
        <taxon>Hyphomicrobiales</taxon>
        <taxon>Methylocystaceae</taxon>
        <taxon>Methylocystis</taxon>
    </lineage>
</organism>
<reference evidence="1 2" key="1">
    <citation type="journal article" date="2023" name="Int. J. Syst. Evol. Microbiol.">
        <title>Methylocystis iwaonis sp. nov., a type II methane-oxidizing bacterium from surface soil of a rice paddy field in Japan, and emended description of the genus Methylocystis (ex Whittenbury et al. 1970) Bowman et al. 1993.</title>
        <authorList>
            <person name="Kaise H."/>
            <person name="Sawadogo J.B."/>
            <person name="Alam M.S."/>
            <person name="Ueno C."/>
            <person name="Dianou D."/>
            <person name="Shinjo R."/>
            <person name="Asakawa S."/>
        </authorList>
    </citation>
    <scope>NUCLEOTIDE SEQUENCE [LARGE SCALE GENOMIC DNA]</scope>
    <source>
        <strain evidence="1 2">SS37A-Re</strain>
    </source>
</reference>
<dbReference type="SUPFAM" id="SSF158837">
    <property type="entry name" value="AGR C 984p-like"/>
    <property type="match status" value="1"/>
</dbReference>
<name>A0ABN6VLF1_9HYPH</name>
<sequence length="273" mass="29423">MSTISSYQQISKNLSKWQAIEAKKPEVSTANKYFQENIGKVKNADDLIKNPRLFNYAMSAFGLGDRTYAKGLMKQVLQQGVTSSKALANKLNDPNIQAFAKAFDFAAKGADTTKSSTLVSSVVNRYTENALETDQGQQNPGVQLALYFKQHAPSITSAYGILADKNILTVVQTALGISPLTKAQPVDTQYRLLNQKLNIKDFQDPKKLEAFISRFAAMYDSNSVDPTSASYTGAGAANAILLGASVAGTDGVIGVDQSLLLQIAGKRTSAYFA</sequence>
<accession>A0ABN6VLF1</accession>
<dbReference type="InterPro" id="IPR010626">
    <property type="entry name" value="DUF1217"/>
</dbReference>
<dbReference type="EMBL" id="AP027142">
    <property type="protein sequence ID" value="BDV35740.1"/>
    <property type="molecule type" value="Genomic_DNA"/>
</dbReference>
<keyword evidence="2" id="KW-1185">Reference proteome</keyword>
<proteinExistence type="predicted"/>
<evidence type="ECO:0000313" key="1">
    <source>
        <dbReference type="EMBL" id="BDV35740.1"/>
    </source>
</evidence>
<evidence type="ECO:0008006" key="3">
    <source>
        <dbReference type="Google" id="ProtNLM"/>
    </source>
</evidence>
<dbReference type="Gene3D" id="1.10.3700.10">
    <property type="entry name" value="AGR C 984p-like"/>
    <property type="match status" value="1"/>
</dbReference>
<dbReference type="Pfam" id="PF06748">
    <property type="entry name" value="DUF1217"/>
    <property type="match status" value="1"/>
</dbReference>
<protein>
    <recommendedName>
        <fullName evidence="3">DUF1217 domain-containing protein</fullName>
    </recommendedName>
</protein>